<evidence type="ECO:0000256" key="1">
    <source>
        <dbReference type="SAM" id="SignalP"/>
    </source>
</evidence>
<name>A0A0A1TE80_9HYPO</name>
<dbReference type="Proteomes" id="UP000039046">
    <property type="component" value="Unassembled WGS sequence"/>
</dbReference>
<keyword evidence="3" id="KW-1185">Reference proteome</keyword>
<protein>
    <submittedName>
        <fullName evidence="2">Uncharacterized protein</fullName>
    </submittedName>
</protein>
<reference evidence="2 3" key="1">
    <citation type="journal article" date="2015" name="Genome Announc.">
        <title>Draft Genome Sequence and Gene Annotation of the Entomopathogenic Fungus Verticillium hemipterigenum.</title>
        <authorList>
            <person name="Horn F."/>
            <person name="Habel A."/>
            <person name="Scharf D.H."/>
            <person name="Dworschak J."/>
            <person name="Brakhage A.A."/>
            <person name="Guthke R."/>
            <person name="Hertweck C."/>
            <person name="Linde J."/>
        </authorList>
    </citation>
    <scope>NUCLEOTIDE SEQUENCE [LARGE SCALE GENOMIC DNA]</scope>
</reference>
<accession>A0A0A1TE80</accession>
<evidence type="ECO:0000313" key="2">
    <source>
        <dbReference type="EMBL" id="CEJ87467.1"/>
    </source>
</evidence>
<keyword evidence="1" id="KW-0732">Signal</keyword>
<sequence length="134" mass="15426">MTRYLVCLLSFMATANAKYYSYPDHLPPGSDSDLMEDCNIPSNSTITIYNFCDDPVYFSDKGDGLGTMIKSGETSVMKITPHKTRQNHWYVYASKDSRYANNPIVLRTKHQSCEKFINAFSLLWSKNRDIQFDK</sequence>
<proteinExistence type="predicted"/>
<evidence type="ECO:0000313" key="3">
    <source>
        <dbReference type="Proteomes" id="UP000039046"/>
    </source>
</evidence>
<feature type="chain" id="PRO_5001989930" evidence="1">
    <location>
        <begin position="18"/>
        <end position="134"/>
    </location>
</feature>
<dbReference type="HOGENOM" id="CLU_1897660_0_0_1"/>
<dbReference type="AlphaFoldDB" id="A0A0A1TE80"/>
<organism evidence="2 3">
    <name type="scientific">[Torrubiella] hemipterigena</name>
    <dbReference type="NCBI Taxonomy" id="1531966"/>
    <lineage>
        <taxon>Eukaryota</taxon>
        <taxon>Fungi</taxon>
        <taxon>Dikarya</taxon>
        <taxon>Ascomycota</taxon>
        <taxon>Pezizomycotina</taxon>
        <taxon>Sordariomycetes</taxon>
        <taxon>Hypocreomycetidae</taxon>
        <taxon>Hypocreales</taxon>
        <taxon>Clavicipitaceae</taxon>
        <taxon>Clavicipitaceae incertae sedis</taxon>
        <taxon>'Torrubiella' clade</taxon>
    </lineage>
</organism>
<gene>
    <name evidence="2" type="ORF">VHEMI04424</name>
</gene>
<dbReference type="EMBL" id="CDHN01000002">
    <property type="protein sequence ID" value="CEJ87467.1"/>
    <property type="molecule type" value="Genomic_DNA"/>
</dbReference>
<feature type="signal peptide" evidence="1">
    <location>
        <begin position="1"/>
        <end position="17"/>
    </location>
</feature>